<comment type="function">
    <text evidence="5">Key component of the ribosome quality control system (RQC), a ribosome-associated complex that mediates the extraction of incompletely synthesized nascent chains from stalled ribosomes and their subsequent degradation. RqcH recruits Ala-charged tRNA, and with RqcP directs the elongation of stalled nascent chains on 50S ribosomal subunits, leading to non-templated C-terminal alanine extensions (Ala tail). The Ala tail promotes nascent chain degradation. May add between 1 and at least 8 Ala residues. Binds to stalled 50S ribosomal subunits.</text>
</comment>
<evidence type="ECO:0000256" key="1">
    <source>
        <dbReference type="ARBA" id="ARBA00022555"/>
    </source>
</evidence>
<evidence type="ECO:0000256" key="5">
    <source>
        <dbReference type="HAMAP-Rule" id="MF_00844"/>
    </source>
</evidence>
<evidence type="ECO:0000256" key="4">
    <source>
        <dbReference type="ARBA" id="ARBA00022917"/>
    </source>
</evidence>
<feature type="region of interest" description="Disordered" evidence="6">
    <location>
        <begin position="450"/>
        <end position="469"/>
    </location>
</feature>
<comment type="subunit">
    <text evidence="5">Associates with stalled 50S ribosomal subunits. Binds to RqcP.</text>
</comment>
<dbReference type="Proteomes" id="UP000195897">
    <property type="component" value="Unassembled WGS sequence"/>
</dbReference>
<dbReference type="Pfam" id="PF05670">
    <property type="entry name" value="NFACT-R_1"/>
    <property type="match status" value="1"/>
</dbReference>
<dbReference type="GO" id="GO:0043023">
    <property type="term" value="F:ribosomal large subunit binding"/>
    <property type="evidence" value="ECO:0007669"/>
    <property type="project" value="UniProtKB-UniRule"/>
</dbReference>
<evidence type="ECO:0000313" key="9">
    <source>
        <dbReference type="Proteomes" id="UP000195897"/>
    </source>
</evidence>
<comment type="caution">
    <text evidence="8">The sequence shown here is derived from an EMBL/GenBank/DDBJ whole genome shotgun (WGS) entry which is preliminary data.</text>
</comment>
<proteinExistence type="inferred from homology"/>
<dbReference type="EMBL" id="NFKK01000003">
    <property type="protein sequence ID" value="OUP53658.1"/>
    <property type="molecule type" value="Genomic_DNA"/>
</dbReference>
<sequence length="592" mass="67001">MPLDAVCLRAVLSELNTRIAGARIEKVYQPDREEIVLQLRGGQGACRLLFSASPSAPRIHLIEQNRENPATPPMFCMLLRKHIQGAKIVSLTQPSLERMAVLELDTNDEMGVPVKRYLIAELMGKYSNLILKGEDDRIIDSIRRIDGDISGKRQILPGLFYRMPPAQEHKVDPLTVSGAGIAAAVSQAEGEMGLDKWLLSSFCGLSPLLCREIAYRATGETGKPVSMLSAEDRTKLCEVFEDFLSYVREDKARPYLLVKAEDKTVFDFTCLPITQYGTLMRLDTKPDFSSLLAAFYEKKGQTERMHRKAGDMLRTVTAARDRLVRKLAAQRQELTKTHDREKYKRKGELISANFYQLEKGMRTAKVIDYYDPECPEIEISLDVRLTPQQNAQKYFKLYNKAKTAEQMLTEQIEQGTQELDYLESVLASIDEAENEADLAQLREELTQTGVLSHKQQRNMRRQKPARSAPYEYRTTDGFSVWAGKNNLQNDLLSMKTAFKSDIWFHTQKIHGSHVILITDGKQPTDEAMTQAAMIAAYHSKARTSSLVPVDYTEVRNLKKPSGAKPGFVIYQVYQTAFVTPDEALIESLRVKD</sequence>
<dbReference type="GO" id="GO:1990112">
    <property type="term" value="C:RQC complex"/>
    <property type="evidence" value="ECO:0007669"/>
    <property type="project" value="TreeGrafter"/>
</dbReference>
<reference evidence="9" key="1">
    <citation type="submission" date="2017-04" db="EMBL/GenBank/DDBJ databases">
        <title>Function of individual gut microbiota members based on whole genome sequencing of pure cultures obtained from chicken caecum.</title>
        <authorList>
            <person name="Medvecky M."/>
            <person name="Cejkova D."/>
            <person name="Polansky O."/>
            <person name="Karasova D."/>
            <person name="Kubasova T."/>
            <person name="Cizek A."/>
            <person name="Rychlik I."/>
        </authorList>
    </citation>
    <scope>NUCLEOTIDE SEQUENCE [LARGE SCALE GENOMIC DNA]</scope>
    <source>
        <strain evidence="9">An180</strain>
    </source>
</reference>
<dbReference type="PANTHER" id="PTHR15239:SF6">
    <property type="entry name" value="RIBOSOME QUALITY CONTROL COMPLEX SUBUNIT NEMF"/>
    <property type="match status" value="1"/>
</dbReference>
<dbReference type="InterPro" id="IPR051608">
    <property type="entry name" value="RQC_Subunit_NEMF"/>
</dbReference>
<dbReference type="PANTHER" id="PTHR15239">
    <property type="entry name" value="NUCLEAR EXPORT MEDIATOR FACTOR NEMF"/>
    <property type="match status" value="1"/>
</dbReference>
<name>A0A1Y4LAC1_9FIRM</name>
<gene>
    <name evidence="5" type="primary">rqcH</name>
    <name evidence="8" type="ORF">B5F17_03480</name>
</gene>
<keyword evidence="2 5" id="KW-0699">rRNA-binding</keyword>
<keyword evidence="3 5" id="KW-0694">RNA-binding</keyword>
<dbReference type="Gene3D" id="2.30.310.10">
    <property type="entry name" value="ibrinogen binding protein from staphylococcus aureus domain"/>
    <property type="match status" value="1"/>
</dbReference>
<organism evidence="8 9">
    <name type="scientific">Butyricicoccus pullicaecorum</name>
    <dbReference type="NCBI Taxonomy" id="501571"/>
    <lineage>
        <taxon>Bacteria</taxon>
        <taxon>Bacillati</taxon>
        <taxon>Bacillota</taxon>
        <taxon>Clostridia</taxon>
        <taxon>Eubacteriales</taxon>
        <taxon>Butyricicoccaceae</taxon>
        <taxon>Butyricicoccus</taxon>
    </lineage>
</organism>
<dbReference type="Pfam" id="PF05833">
    <property type="entry name" value="NFACT_N"/>
    <property type="match status" value="1"/>
</dbReference>
<feature type="compositionally biased region" description="Basic residues" evidence="6">
    <location>
        <begin position="454"/>
        <end position="464"/>
    </location>
</feature>
<evidence type="ECO:0000256" key="2">
    <source>
        <dbReference type="ARBA" id="ARBA00022730"/>
    </source>
</evidence>
<dbReference type="GO" id="GO:0072344">
    <property type="term" value="P:rescue of stalled ribosome"/>
    <property type="evidence" value="ECO:0007669"/>
    <property type="project" value="UniProtKB-UniRule"/>
</dbReference>
<dbReference type="Gene3D" id="1.10.8.50">
    <property type="match status" value="1"/>
</dbReference>
<evidence type="ECO:0000259" key="7">
    <source>
        <dbReference type="Pfam" id="PF05670"/>
    </source>
</evidence>
<evidence type="ECO:0000256" key="3">
    <source>
        <dbReference type="ARBA" id="ARBA00022884"/>
    </source>
</evidence>
<dbReference type="InterPro" id="IPR043682">
    <property type="entry name" value="RqcH_bacterial"/>
</dbReference>
<keyword evidence="4 5" id="KW-0648">Protein biosynthesis</keyword>
<evidence type="ECO:0000313" key="8">
    <source>
        <dbReference type="EMBL" id="OUP53658.1"/>
    </source>
</evidence>
<dbReference type="HAMAP" id="MF_00844_B">
    <property type="entry name" value="RqcH_B"/>
    <property type="match status" value="1"/>
</dbReference>
<dbReference type="GO" id="GO:0000049">
    <property type="term" value="F:tRNA binding"/>
    <property type="evidence" value="ECO:0007669"/>
    <property type="project" value="UniProtKB-UniRule"/>
</dbReference>
<dbReference type="RefSeq" id="WP_087370854.1">
    <property type="nucleotide sequence ID" value="NZ_NFKK01000003.1"/>
</dbReference>
<feature type="domain" description="NFACT RNA-binding" evidence="7">
    <location>
        <begin position="470"/>
        <end position="562"/>
    </location>
</feature>
<comment type="similarity">
    <text evidence="5">Belongs to the NEMF family.</text>
</comment>
<evidence type="ECO:0000256" key="6">
    <source>
        <dbReference type="SAM" id="MobiDB-lite"/>
    </source>
</evidence>
<accession>A0A1Y4LAC1</accession>
<keyword evidence="1 5" id="KW-0820">tRNA-binding</keyword>
<dbReference type="GO" id="GO:0019843">
    <property type="term" value="F:rRNA binding"/>
    <property type="evidence" value="ECO:0007669"/>
    <property type="project" value="UniProtKB-UniRule"/>
</dbReference>
<protein>
    <recommendedName>
        <fullName evidence="5">Rqc2 homolog RqcH</fullName>
        <shortName evidence="5">RqcH</shortName>
    </recommendedName>
</protein>
<dbReference type="InterPro" id="IPR008532">
    <property type="entry name" value="NFACT_RNA-bd"/>
</dbReference>
<dbReference type="AlphaFoldDB" id="A0A1Y4LAC1"/>